<feature type="domain" description="G-protein coupled receptors family 1 profile" evidence="13">
    <location>
        <begin position="29"/>
        <end position="292"/>
    </location>
</feature>
<feature type="transmembrane region" description="Helical" evidence="12">
    <location>
        <begin position="20"/>
        <end position="42"/>
    </location>
</feature>
<keyword evidence="8 12" id="KW-0472">Membrane</keyword>
<dbReference type="KEGG" id="hgl:101716345"/>
<gene>
    <name evidence="15" type="primary">LOC101716345</name>
</gene>
<dbReference type="Gene3D" id="1.20.1070.10">
    <property type="entry name" value="Rhodopsin 7-helix transmembrane proteins"/>
    <property type="match status" value="1"/>
</dbReference>
<keyword evidence="7 12" id="KW-0297">G-protein coupled receptor</keyword>
<evidence type="ECO:0000256" key="11">
    <source>
        <dbReference type="ARBA" id="ARBA00023224"/>
    </source>
</evidence>
<keyword evidence="14" id="KW-1185">Reference proteome</keyword>
<evidence type="ECO:0000256" key="9">
    <source>
        <dbReference type="ARBA" id="ARBA00023157"/>
    </source>
</evidence>
<dbReference type="GeneID" id="101716345"/>
<evidence type="ECO:0000256" key="7">
    <source>
        <dbReference type="ARBA" id="ARBA00023040"/>
    </source>
</evidence>
<keyword evidence="3 12" id="KW-1003">Cell membrane</keyword>
<protein>
    <recommendedName>
        <fullName evidence="12">Vomeronasal type-1 receptor</fullName>
    </recommendedName>
</protein>
<feature type="transmembrane region" description="Helical" evidence="12">
    <location>
        <begin position="131"/>
        <end position="154"/>
    </location>
</feature>
<evidence type="ECO:0000313" key="15">
    <source>
        <dbReference type="RefSeq" id="XP_004863490.3"/>
    </source>
</evidence>
<evidence type="ECO:0000259" key="13">
    <source>
        <dbReference type="PROSITE" id="PS50262"/>
    </source>
</evidence>
<feature type="transmembrane region" description="Helical" evidence="12">
    <location>
        <begin position="166"/>
        <end position="187"/>
    </location>
</feature>
<comment type="similarity">
    <text evidence="2 12">Belongs to the G-protein coupled receptor 1 family.</text>
</comment>
<accession>A0AAX6Q163</accession>
<dbReference type="GO" id="GO:0005886">
    <property type="term" value="C:plasma membrane"/>
    <property type="evidence" value="ECO:0007669"/>
    <property type="project" value="UniProtKB-SubCell"/>
</dbReference>
<dbReference type="AlphaFoldDB" id="A0AAX6Q163"/>
<keyword evidence="4 12" id="KW-0589">Pheromone response</keyword>
<sequence>MKTNKNSRFSGFTDIQHMVFFEISIGIIANIILLLFHVLIFLLECRPKPADLTIGHLAFIHIIMLLNMGFIAVDIFGYQDLWDDITCMSVIYLNMLMRGLSICTTCLLCVIQAITLSPSSSCLAKFKQKSLYQNLCDFLLLWVFNLIISGRMLISTVATPNVTSNSLMLITTSCSLLPISSFLKYIFFSLMTFQHMSFIGLMVLSSAYMVILLCKHKRQSQHLHSTSLSPRASAEQRATQTILLLMSFFIVMYSLDCVIGSTSSILWNHDPIQHCVLMLVGNGYATVSPLVLNSSERQMIRCLIFM</sequence>
<evidence type="ECO:0000256" key="3">
    <source>
        <dbReference type="ARBA" id="ARBA00022475"/>
    </source>
</evidence>
<keyword evidence="9" id="KW-1015">Disulfide bond</keyword>
<organism evidence="14 15">
    <name type="scientific">Heterocephalus glaber</name>
    <name type="common">Naked mole rat</name>
    <dbReference type="NCBI Taxonomy" id="10181"/>
    <lineage>
        <taxon>Eukaryota</taxon>
        <taxon>Metazoa</taxon>
        <taxon>Chordata</taxon>
        <taxon>Craniata</taxon>
        <taxon>Vertebrata</taxon>
        <taxon>Euteleostomi</taxon>
        <taxon>Mammalia</taxon>
        <taxon>Eutheria</taxon>
        <taxon>Euarchontoglires</taxon>
        <taxon>Glires</taxon>
        <taxon>Rodentia</taxon>
        <taxon>Hystricomorpha</taxon>
        <taxon>Bathyergidae</taxon>
        <taxon>Heterocephalus</taxon>
    </lineage>
</organism>
<keyword evidence="6 12" id="KW-1133">Transmembrane helix</keyword>
<evidence type="ECO:0000256" key="6">
    <source>
        <dbReference type="ARBA" id="ARBA00022989"/>
    </source>
</evidence>
<feature type="transmembrane region" description="Helical" evidence="12">
    <location>
        <begin position="99"/>
        <end position="119"/>
    </location>
</feature>
<evidence type="ECO:0000256" key="1">
    <source>
        <dbReference type="ARBA" id="ARBA00004651"/>
    </source>
</evidence>
<dbReference type="InterPro" id="IPR017452">
    <property type="entry name" value="GPCR_Rhodpsn_7TM"/>
</dbReference>
<feature type="transmembrane region" description="Helical" evidence="12">
    <location>
        <begin position="271"/>
        <end position="292"/>
    </location>
</feature>
<evidence type="ECO:0000256" key="12">
    <source>
        <dbReference type="RuleBase" id="RU364061"/>
    </source>
</evidence>
<evidence type="ECO:0000256" key="4">
    <source>
        <dbReference type="ARBA" id="ARBA00022507"/>
    </source>
</evidence>
<proteinExistence type="inferred from homology"/>
<dbReference type="Pfam" id="PF03402">
    <property type="entry name" value="V1R"/>
    <property type="match status" value="1"/>
</dbReference>
<dbReference type="GO" id="GO:0016503">
    <property type="term" value="F:pheromone receptor activity"/>
    <property type="evidence" value="ECO:0007669"/>
    <property type="project" value="InterPro"/>
</dbReference>
<reference evidence="15" key="1">
    <citation type="submission" date="2025-08" db="UniProtKB">
        <authorList>
            <consortium name="RefSeq"/>
        </authorList>
    </citation>
    <scope>IDENTIFICATION</scope>
</reference>
<keyword evidence="11 12" id="KW-0807">Transducer</keyword>
<feature type="transmembrane region" description="Helical" evidence="12">
    <location>
        <begin position="241"/>
        <end position="265"/>
    </location>
</feature>
<dbReference type="FunFam" id="1.20.1070.10:FF:000051">
    <property type="entry name" value="Vomeronasal type-1 receptor"/>
    <property type="match status" value="1"/>
</dbReference>
<evidence type="ECO:0000256" key="10">
    <source>
        <dbReference type="ARBA" id="ARBA00023170"/>
    </source>
</evidence>
<dbReference type="GO" id="GO:0007606">
    <property type="term" value="P:sensory perception of chemical stimulus"/>
    <property type="evidence" value="ECO:0007669"/>
    <property type="project" value="UniProtKB-ARBA"/>
</dbReference>
<feature type="transmembrane region" description="Helical" evidence="12">
    <location>
        <begin position="193"/>
        <end position="214"/>
    </location>
</feature>
<dbReference type="CDD" id="cd13949">
    <property type="entry name" value="7tm_V1R_pheromone"/>
    <property type="match status" value="1"/>
</dbReference>
<feature type="transmembrane region" description="Helical" evidence="12">
    <location>
        <begin position="54"/>
        <end position="78"/>
    </location>
</feature>
<dbReference type="PROSITE" id="PS50262">
    <property type="entry name" value="G_PROTEIN_RECEP_F1_2"/>
    <property type="match status" value="1"/>
</dbReference>
<dbReference type="PANTHER" id="PTHR24062">
    <property type="entry name" value="VOMERONASAL TYPE-1 RECEPTOR"/>
    <property type="match status" value="1"/>
</dbReference>
<keyword evidence="10 12" id="KW-0675">Receptor</keyword>
<evidence type="ECO:0000256" key="5">
    <source>
        <dbReference type="ARBA" id="ARBA00022692"/>
    </source>
</evidence>
<dbReference type="GO" id="GO:0019236">
    <property type="term" value="P:response to pheromone"/>
    <property type="evidence" value="ECO:0007669"/>
    <property type="project" value="UniProtKB-KW"/>
</dbReference>
<evidence type="ECO:0000256" key="8">
    <source>
        <dbReference type="ARBA" id="ARBA00023136"/>
    </source>
</evidence>
<keyword evidence="5 12" id="KW-0812">Transmembrane</keyword>
<name>A0AAX6Q163_HETGA</name>
<evidence type="ECO:0000313" key="14">
    <source>
        <dbReference type="Proteomes" id="UP000694906"/>
    </source>
</evidence>
<dbReference type="Proteomes" id="UP000694906">
    <property type="component" value="Unplaced"/>
</dbReference>
<dbReference type="InterPro" id="IPR004072">
    <property type="entry name" value="Vmron_rcpt_1"/>
</dbReference>
<dbReference type="RefSeq" id="XP_004863490.3">
    <property type="nucleotide sequence ID" value="XM_004863433.3"/>
</dbReference>
<evidence type="ECO:0000256" key="2">
    <source>
        <dbReference type="ARBA" id="ARBA00010663"/>
    </source>
</evidence>
<dbReference type="PRINTS" id="PR01534">
    <property type="entry name" value="VOMERONASL1R"/>
</dbReference>
<dbReference type="SUPFAM" id="SSF81321">
    <property type="entry name" value="Family A G protein-coupled receptor-like"/>
    <property type="match status" value="1"/>
</dbReference>
<comment type="subcellular location">
    <subcellularLocation>
        <location evidence="1 12">Cell membrane</location>
        <topology evidence="1 12">Multi-pass membrane protein</topology>
    </subcellularLocation>
</comment>